<feature type="domain" description="HTH cro/C1-type" evidence="1">
    <location>
        <begin position="18"/>
        <end position="44"/>
    </location>
</feature>
<sequence>MPIEERLEQATRQMEAKIKAALVRRGMTQVDLAHKLGLTPKAVNEAIKGYPTQAAKDNRRAIFDALNIRGE</sequence>
<dbReference type="CDD" id="cd00093">
    <property type="entry name" value="HTH_XRE"/>
    <property type="match status" value="1"/>
</dbReference>
<dbReference type="EMBL" id="NGNX01000063">
    <property type="protein sequence ID" value="OYR89848.1"/>
    <property type="molecule type" value="Genomic_DNA"/>
</dbReference>
<dbReference type="SUPFAM" id="SSF47413">
    <property type="entry name" value="lambda repressor-like DNA-binding domains"/>
    <property type="match status" value="1"/>
</dbReference>
<comment type="caution">
    <text evidence="3">The sequence shown here is derived from an EMBL/GenBank/DDBJ whole genome shotgun (WGS) entry which is preliminary data.</text>
</comment>
<dbReference type="InterPro" id="IPR001387">
    <property type="entry name" value="Cro/C1-type_HTH"/>
</dbReference>
<evidence type="ECO:0000259" key="1">
    <source>
        <dbReference type="PROSITE" id="PS50943"/>
    </source>
</evidence>
<evidence type="ECO:0000313" key="5">
    <source>
        <dbReference type="Proteomes" id="UP000216316"/>
    </source>
</evidence>
<dbReference type="GO" id="GO:0003677">
    <property type="term" value="F:DNA binding"/>
    <property type="evidence" value="ECO:0007669"/>
    <property type="project" value="InterPro"/>
</dbReference>
<protein>
    <recommendedName>
        <fullName evidence="1">HTH cro/C1-type domain-containing protein</fullName>
    </recommendedName>
</protein>
<reference evidence="3 4" key="1">
    <citation type="submission" date="2017-04" db="EMBL/GenBank/DDBJ databases">
        <authorList>
            <person name="Afonso C.L."/>
            <person name="Miller P.J."/>
            <person name="Scott M.A."/>
            <person name="Spackman E."/>
            <person name="Goraichik I."/>
            <person name="Dimitrov K.M."/>
            <person name="Suarez D.L."/>
            <person name="Swayne D.E."/>
        </authorList>
    </citation>
    <scope>NUCLEOTIDE SEQUENCE [LARGE SCALE GENOMIC DNA]</scope>
    <source>
        <strain evidence="3 4">609q</strain>
    </source>
</reference>
<evidence type="ECO:0000313" key="4">
    <source>
        <dbReference type="Proteomes" id="UP000215828"/>
    </source>
</evidence>
<evidence type="ECO:0000313" key="3">
    <source>
        <dbReference type="EMBL" id="OYR89848.1"/>
    </source>
</evidence>
<reference evidence="4 5" key="3">
    <citation type="submission" date="2017-09" db="EMBL/GenBank/DDBJ databases">
        <title>Tripartite evolution among Lactobacillus johnsonii, Lactobacillus taiwanensis, Lactobacillus reuteri and their rodent host.</title>
        <authorList>
            <person name="Wang T."/>
            <person name="Knowles S."/>
            <person name="Cheng C."/>
        </authorList>
    </citation>
    <scope>NUCLEOTIDE SEQUENCE [LARGE SCALE GENOMIC DNA]</scope>
    <source>
        <strain evidence="3 4">609q</strain>
        <strain evidence="2 5">609u</strain>
    </source>
</reference>
<name>A0A256L8W9_9LACO</name>
<dbReference type="PROSITE" id="PS50943">
    <property type="entry name" value="HTH_CROC1"/>
    <property type="match status" value="1"/>
</dbReference>
<dbReference type="Proteomes" id="UP000215828">
    <property type="component" value="Unassembled WGS sequence"/>
</dbReference>
<proteinExistence type="predicted"/>
<dbReference type="RefSeq" id="WP_094496275.1">
    <property type="nucleotide sequence ID" value="NZ_NGNV01000063.1"/>
</dbReference>
<dbReference type="EMBL" id="NGNV01000063">
    <property type="protein sequence ID" value="OYR86915.1"/>
    <property type="molecule type" value="Genomic_DNA"/>
</dbReference>
<dbReference type="InterPro" id="IPR010982">
    <property type="entry name" value="Lambda_DNA-bd_dom_sf"/>
</dbReference>
<organism evidence="3 4">
    <name type="scientific">Lactobacillus taiwanensis</name>
    <dbReference type="NCBI Taxonomy" id="508451"/>
    <lineage>
        <taxon>Bacteria</taxon>
        <taxon>Bacillati</taxon>
        <taxon>Bacillota</taxon>
        <taxon>Bacilli</taxon>
        <taxon>Lactobacillales</taxon>
        <taxon>Lactobacillaceae</taxon>
        <taxon>Lactobacillus</taxon>
    </lineage>
</organism>
<reference evidence="2" key="2">
    <citation type="submission" date="2017-05" db="EMBL/GenBank/DDBJ databases">
        <authorList>
            <person name="Lin X.B."/>
            <person name="Stothard P."/>
            <person name="Tasseva G."/>
            <person name="Walter J."/>
        </authorList>
    </citation>
    <scope>NUCLEOTIDE SEQUENCE</scope>
    <source>
        <strain evidence="2">609u</strain>
    </source>
</reference>
<dbReference type="Gene3D" id="1.10.260.40">
    <property type="entry name" value="lambda repressor-like DNA-binding domains"/>
    <property type="match status" value="1"/>
</dbReference>
<accession>A0A256L8W9</accession>
<gene>
    <name evidence="2" type="ORF">CBF53_10725</name>
    <name evidence="3" type="ORF">CBF70_10765</name>
</gene>
<dbReference type="Pfam" id="PF01381">
    <property type="entry name" value="HTH_3"/>
    <property type="match status" value="1"/>
</dbReference>
<dbReference type="Proteomes" id="UP000216316">
    <property type="component" value="Unassembled WGS sequence"/>
</dbReference>
<dbReference type="AlphaFoldDB" id="A0A256L8W9"/>
<evidence type="ECO:0000313" key="2">
    <source>
        <dbReference type="EMBL" id="OYR86915.1"/>
    </source>
</evidence>
<keyword evidence="5" id="KW-1185">Reference proteome</keyword>